<evidence type="ECO:0000313" key="8">
    <source>
        <dbReference type="Proteomes" id="UP000267841"/>
    </source>
</evidence>
<evidence type="ECO:0000256" key="1">
    <source>
        <dbReference type="ARBA" id="ARBA00004141"/>
    </source>
</evidence>
<comment type="subcellular location">
    <subcellularLocation>
        <location evidence="1">Membrane</location>
        <topology evidence="1">Multi-pass membrane protein</topology>
    </subcellularLocation>
</comment>
<dbReference type="InterPro" id="IPR005226">
    <property type="entry name" value="UPF0014_fam"/>
</dbReference>
<name>A0A497XUA6_9AQUI</name>
<dbReference type="Pfam" id="PF03649">
    <property type="entry name" value="UPF0014"/>
    <property type="match status" value="1"/>
</dbReference>
<dbReference type="PANTHER" id="PTHR30028">
    <property type="entry name" value="UPF0014 INNER MEMBRANE PROTEIN YBBM-RELATED"/>
    <property type="match status" value="1"/>
</dbReference>
<comment type="similarity">
    <text evidence="2">Belongs to the UPF0014 family.</text>
</comment>
<dbReference type="OrthoDB" id="9791807at2"/>
<dbReference type="RefSeq" id="WP_121010857.1">
    <property type="nucleotide sequence ID" value="NZ_RCCJ01000001.1"/>
</dbReference>
<keyword evidence="4 6" id="KW-1133">Transmembrane helix</keyword>
<keyword evidence="5 6" id="KW-0472">Membrane</keyword>
<evidence type="ECO:0000256" key="6">
    <source>
        <dbReference type="SAM" id="Phobius"/>
    </source>
</evidence>
<gene>
    <name evidence="7" type="ORF">BCF55_1004</name>
</gene>
<feature type="transmembrane region" description="Helical" evidence="6">
    <location>
        <begin position="58"/>
        <end position="77"/>
    </location>
</feature>
<evidence type="ECO:0000256" key="5">
    <source>
        <dbReference type="ARBA" id="ARBA00023136"/>
    </source>
</evidence>
<feature type="transmembrane region" description="Helical" evidence="6">
    <location>
        <begin position="84"/>
        <end position="110"/>
    </location>
</feature>
<organism evidence="7 8">
    <name type="scientific">Hydrogenivirga caldilitoris</name>
    <dbReference type="NCBI Taxonomy" id="246264"/>
    <lineage>
        <taxon>Bacteria</taxon>
        <taxon>Pseudomonadati</taxon>
        <taxon>Aquificota</taxon>
        <taxon>Aquificia</taxon>
        <taxon>Aquificales</taxon>
        <taxon>Aquificaceae</taxon>
        <taxon>Hydrogenivirga</taxon>
    </lineage>
</organism>
<keyword evidence="8" id="KW-1185">Reference proteome</keyword>
<keyword evidence="3 6" id="KW-0812">Transmembrane</keyword>
<dbReference type="EMBL" id="RCCJ01000001">
    <property type="protein sequence ID" value="RLJ70722.1"/>
    <property type="molecule type" value="Genomic_DNA"/>
</dbReference>
<evidence type="ECO:0000256" key="2">
    <source>
        <dbReference type="ARBA" id="ARBA00005268"/>
    </source>
</evidence>
<proteinExistence type="inferred from homology"/>
<dbReference type="PANTHER" id="PTHR30028:SF0">
    <property type="entry name" value="PROTEIN ALUMINUM SENSITIVE 3"/>
    <property type="match status" value="1"/>
</dbReference>
<dbReference type="AlphaFoldDB" id="A0A497XUA6"/>
<protein>
    <submittedName>
        <fullName evidence="7">Putative ABC transport system permease protein</fullName>
    </submittedName>
</protein>
<feature type="transmembrane region" description="Helical" evidence="6">
    <location>
        <begin position="209"/>
        <end position="232"/>
    </location>
</feature>
<evidence type="ECO:0000313" key="7">
    <source>
        <dbReference type="EMBL" id="RLJ70722.1"/>
    </source>
</evidence>
<evidence type="ECO:0000256" key="3">
    <source>
        <dbReference type="ARBA" id="ARBA00022692"/>
    </source>
</evidence>
<feature type="transmembrane region" description="Helical" evidence="6">
    <location>
        <begin position="6"/>
        <end position="24"/>
    </location>
</feature>
<sequence length="246" mass="26841">MEESAFLLSYFLIVFSMLLAWKEGLGNGKEIFLSSIRTAVQLVLLGYVLKYLLQLNSLPGLLLVILGMSFISAFIAYERVKSVTVLFTGFLSITTTTFLTLIPLLVVGILKPQAHQLIPFGGIIVGNTLNSITLAFDRFLGEVKNRRHEIEAKVALGASLRVAMKEAFIDSLRASLIPKINFMKAAGLVHIPGVAVGMLMAGADPMSAILYQIVILYALVFAGLLGSVLILYTSYRWALKLAVRSS</sequence>
<accession>A0A497XUA6</accession>
<reference evidence="7 8" key="1">
    <citation type="submission" date="2018-10" db="EMBL/GenBank/DDBJ databases">
        <title>Genomic Encyclopedia of Archaeal and Bacterial Type Strains, Phase II (KMG-II): from individual species to whole genera.</title>
        <authorList>
            <person name="Goeker M."/>
        </authorList>
    </citation>
    <scope>NUCLEOTIDE SEQUENCE [LARGE SCALE GENOMIC DNA]</scope>
    <source>
        <strain evidence="7 8">DSM 16510</strain>
    </source>
</reference>
<dbReference type="Proteomes" id="UP000267841">
    <property type="component" value="Unassembled WGS sequence"/>
</dbReference>
<comment type="caution">
    <text evidence="7">The sequence shown here is derived from an EMBL/GenBank/DDBJ whole genome shotgun (WGS) entry which is preliminary data.</text>
</comment>
<dbReference type="GO" id="GO:0005886">
    <property type="term" value="C:plasma membrane"/>
    <property type="evidence" value="ECO:0007669"/>
    <property type="project" value="TreeGrafter"/>
</dbReference>
<feature type="transmembrane region" description="Helical" evidence="6">
    <location>
        <begin position="31"/>
        <end position="52"/>
    </location>
</feature>
<evidence type="ECO:0000256" key="4">
    <source>
        <dbReference type="ARBA" id="ARBA00022989"/>
    </source>
</evidence>
<feature type="transmembrane region" description="Helical" evidence="6">
    <location>
        <begin position="182"/>
        <end position="203"/>
    </location>
</feature>